<evidence type="ECO:0000313" key="1">
    <source>
        <dbReference type="EMBL" id="RMB00049.1"/>
    </source>
</evidence>
<organism evidence="1 2">
    <name type="scientific">Hydrogenothermus marinus</name>
    <dbReference type="NCBI Taxonomy" id="133270"/>
    <lineage>
        <taxon>Bacteria</taxon>
        <taxon>Pseudomonadati</taxon>
        <taxon>Aquificota</taxon>
        <taxon>Aquificia</taxon>
        <taxon>Aquificales</taxon>
        <taxon>Hydrogenothermaceae</taxon>
        <taxon>Hydrogenothermus</taxon>
    </lineage>
</organism>
<dbReference type="EMBL" id="REFO01000005">
    <property type="protein sequence ID" value="RMB00049.1"/>
    <property type="molecule type" value="Genomic_DNA"/>
</dbReference>
<evidence type="ECO:0000313" key="2">
    <source>
        <dbReference type="Proteomes" id="UP000280842"/>
    </source>
</evidence>
<keyword evidence="2" id="KW-1185">Reference proteome</keyword>
<dbReference type="Proteomes" id="UP000280842">
    <property type="component" value="Unassembled WGS sequence"/>
</dbReference>
<gene>
    <name evidence="1" type="ORF">CLV39_0062</name>
</gene>
<accession>A0A3M0BYE7</accession>
<comment type="caution">
    <text evidence="1">The sequence shown here is derived from an EMBL/GenBank/DDBJ whole genome shotgun (WGS) entry which is preliminary data.</text>
</comment>
<dbReference type="OrthoDB" id="354539at2"/>
<proteinExistence type="predicted"/>
<reference evidence="1 2" key="1">
    <citation type="submission" date="2018-10" db="EMBL/GenBank/DDBJ databases">
        <title>Genomic Encyclopedia of Archaeal and Bacterial Type Strains, Phase II (KMG-II): from individual species to whole genera.</title>
        <authorList>
            <person name="Goeker M."/>
        </authorList>
    </citation>
    <scope>NUCLEOTIDE SEQUENCE [LARGE SCALE GENOMIC DNA]</scope>
    <source>
        <strain evidence="1 2">VM1</strain>
    </source>
</reference>
<sequence>MNKKNLWILTEERPKREVIAKILYKFAKDNKIACFIDTIRVLPILNKDRRFTFLYEVVGFHSNKINKVFLKIVSGYSSFVDFLVFYQDKEPTEDNIPLYAIEETKTDDSESRNTGVFQRASKFVYIDYYYPNIRKIMLYNLKIKQKPEPTDTYIFGTRCLLTLGVEILGKKLDPKIFKPFSSVDELINFKNSMRKPPRGNIPILIHKQGNVIKISGRLIKSNSLAHDPNIGALSLISATLRKLGWEGRIVITNHSLNQRHLTPHNKFIKIANMLNIEIENLKVPKAVRDRRYWKYESESEKLGTIFIHIVVENFTNGDAIFENHAGCEKGYFITKDGKPIPLEKYADRDAYKKGDKSKIISIPDLILIDFGRYEIINIEGKKYEFRHKAIEELNNFEEIEKRYIKKYYPKYKIIRTVVLYGGHERKIIEIEIGFLLNKNGDLVLGIKPPELFKDAIKNLIDFWFG</sequence>
<dbReference type="AlphaFoldDB" id="A0A3M0BYE7"/>
<protein>
    <submittedName>
        <fullName evidence="1">Uncharacterized protein</fullName>
    </submittedName>
</protein>
<name>A0A3M0BYE7_9AQUI</name>
<dbReference type="RefSeq" id="WP_121922244.1">
    <property type="nucleotide sequence ID" value="NZ_REFO01000005.1"/>
</dbReference>